<accession>A0A8J3V7B7</accession>
<comment type="caution">
    <text evidence="2">The sequence shown here is derived from an EMBL/GenBank/DDBJ whole genome shotgun (WGS) entry which is preliminary data.</text>
</comment>
<dbReference type="EMBL" id="BONV01000017">
    <property type="protein sequence ID" value="GIG80894.1"/>
    <property type="molecule type" value="Genomic_DNA"/>
</dbReference>
<evidence type="ECO:0000256" key="1">
    <source>
        <dbReference type="SAM" id="SignalP"/>
    </source>
</evidence>
<keyword evidence="1" id="KW-0732">Signal</keyword>
<evidence type="ECO:0000313" key="2">
    <source>
        <dbReference type="EMBL" id="GIG80894.1"/>
    </source>
</evidence>
<proteinExistence type="predicted"/>
<evidence type="ECO:0000313" key="3">
    <source>
        <dbReference type="Proteomes" id="UP000630097"/>
    </source>
</evidence>
<feature type="chain" id="PRO_5035319093" evidence="1">
    <location>
        <begin position="29"/>
        <end position="182"/>
    </location>
</feature>
<reference evidence="2 3" key="1">
    <citation type="submission" date="2021-01" db="EMBL/GenBank/DDBJ databases">
        <title>Whole genome shotgun sequence of Planotetraspora kaengkrachanensis NBRC 104272.</title>
        <authorList>
            <person name="Komaki H."/>
            <person name="Tamura T."/>
        </authorList>
    </citation>
    <scope>NUCLEOTIDE SEQUENCE [LARGE SCALE GENOMIC DNA]</scope>
    <source>
        <strain evidence="2 3">NBRC 104272</strain>
    </source>
</reference>
<protein>
    <submittedName>
        <fullName evidence="2">Uncharacterized protein</fullName>
    </submittedName>
</protein>
<keyword evidence="3" id="KW-1185">Reference proteome</keyword>
<dbReference type="RefSeq" id="WP_203884284.1">
    <property type="nucleotide sequence ID" value="NZ_BAABHH010000025.1"/>
</dbReference>
<feature type="signal peptide" evidence="1">
    <location>
        <begin position="1"/>
        <end position="28"/>
    </location>
</feature>
<dbReference type="AlphaFoldDB" id="A0A8J3V7B7"/>
<organism evidence="2 3">
    <name type="scientific">Planotetraspora kaengkrachanensis</name>
    <dbReference type="NCBI Taxonomy" id="575193"/>
    <lineage>
        <taxon>Bacteria</taxon>
        <taxon>Bacillati</taxon>
        <taxon>Actinomycetota</taxon>
        <taxon>Actinomycetes</taxon>
        <taxon>Streptosporangiales</taxon>
        <taxon>Streptosporangiaceae</taxon>
        <taxon>Planotetraspora</taxon>
    </lineage>
</organism>
<sequence>MHRRTAFLATPALLVTLLVTLPGPPAEATPGAATFMLPRAGALTITAPVAMSLGSAPPGGTRTVQMQTVTVTDTREPGAGPWTAAVSSTNYTRTTTPVVTIGRANMSYWSGPATATQGGGTFVPGQPTAATRVNLSATRVAFSHVAVSGVNNCNWRPTLIMSIPFAGVTTGAYTGVITHSVA</sequence>
<name>A0A8J3V7B7_9ACTN</name>
<gene>
    <name evidence="2" type="ORF">Pka01_40210</name>
</gene>
<dbReference type="Proteomes" id="UP000630097">
    <property type="component" value="Unassembled WGS sequence"/>
</dbReference>